<evidence type="ECO:0000313" key="2">
    <source>
        <dbReference type="Proteomes" id="UP000266118"/>
    </source>
</evidence>
<dbReference type="EMBL" id="CP032489">
    <property type="protein sequence ID" value="AYD48228.1"/>
    <property type="molecule type" value="Genomic_DNA"/>
</dbReference>
<gene>
    <name evidence="1" type="ORF">D6B99_11830</name>
</gene>
<keyword evidence="2" id="KW-1185">Reference proteome</keyword>
<dbReference type="Proteomes" id="UP000266118">
    <property type="component" value="Chromosome"/>
</dbReference>
<reference evidence="1 2" key="1">
    <citation type="submission" date="2018-09" db="EMBL/GenBank/DDBJ databases">
        <title>Arachidicoccus sp. nov., a bacterium isolated from soil.</title>
        <authorList>
            <person name="Weon H.-Y."/>
            <person name="Kwon S.-W."/>
            <person name="Lee S.A."/>
        </authorList>
    </citation>
    <scope>NUCLEOTIDE SEQUENCE [LARGE SCALE GENOMIC DNA]</scope>
    <source>
        <strain evidence="1 2">KIS59-12</strain>
    </source>
</reference>
<dbReference type="InterPro" id="IPR021505">
    <property type="entry name" value="Phage_B3_Orf6"/>
</dbReference>
<dbReference type="OrthoDB" id="670235at2"/>
<proteinExistence type="predicted"/>
<accession>A0A386HQK7</accession>
<dbReference type="Pfam" id="PF11363">
    <property type="entry name" value="DUF3164"/>
    <property type="match status" value="1"/>
</dbReference>
<organism evidence="1 2">
    <name type="scientific">Arachidicoccus soli</name>
    <dbReference type="NCBI Taxonomy" id="2341117"/>
    <lineage>
        <taxon>Bacteria</taxon>
        <taxon>Pseudomonadati</taxon>
        <taxon>Bacteroidota</taxon>
        <taxon>Chitinophagia</taxon>
        <taxon>Chitinophagales</taxon>
        <taxon>Chitinophagaceae</taxon>
        <taxon>Arachidicoccus</taxon>
    </lineage>
</organism>
<name>A0A386HQK7_9BACT</name>
<dbReference type="RefSeq" id="WP_119988675.1">
    <property type="nucleotide sequence ID" value="NZ_CP032489.1"/>
</dbReference>
<dbReference type="KEGG" id="ark:D6B99_11830"/>
<evidence type="ECO:0000313" key="1">
    <source>
        <dbReference type="EMBL" id="AYD48228.1"/>
    </source>
</evidence>
<dbReference type="AlphaFoldDB" id="A0A386HQK7"/>
<sequence length="206" mass="23820">MEIKQQKSTEKTWYNEAGEPVPYNRTTAYERSCEKNLPAIARKALAANEQLQKFKEYAQKEAAALYELFLKENNTEAGKGNKVFYTFDRNVKLEVNVNERISFDENTIGAAKAKFDEFFTRNTEGIDEIMKTLILSAFETSKGRMDVKKILSIKRHADRINDKLFTEACKLIDKAIRRDSSKTYINVWVKDEDGKYVNIDLNFSSI</sequence>
<protein>
    <submittedName>
        <fullName evidence="1">DUF3164 family protein</fullName>
    </submittedName>
</protein>